<feature type="compositionally biased region" description="Basic and acidic residues" evidence="1">
    <location>
        <begin position="381"/>
        <end position="402"/>
    </location>
</feature>
<dbReference type="Proteomes" id="UP000284403">
    <property type="component" value="Unassembled WGS sequence"/>
</dbReference>
<feature type="compositionally biased region" description="Pro residues" evidence="1">
    <location>
        <begin position="250"/>
        <end position="259"/>
    </location>
</feature>
<accession>A0A3R7P8U9</accession>
<dbReference type="Gene3D" id="2.60.120.920">
    <property type="match status" value="1"/>
</dbReference>
<comment type="caution">
    <text evidence="3">The sequence shown here is derived from an EMBL/GenBank/DDBJ whole genome shotgun (WGS) entry which is preliminary data.</text>
</comment>
<feature type="compositionally biased region" description="Polar residues" evidence="1">
    <location>
        <begin position="406"/>
        <end position="423"/>
    </location>
</feature>
<feature type="compositionally biased region" description="Low complexity" evidence="1">
    <location>
        <begin position="260"/>
        <end position="271"/>
    </location>
</feature>
<proteinExistence type="predicted"/>
<evidence type="ECO:0000256" key="1">
    <source>
        <dbReference type="SAM" id="MobiDB-lite"/>
    </source>
</evidence>
<dbReference type="InterPro" id="IPR013320">
    <property type="entry name" value="ConA-like_dom_sf"/>
</dbReference>
<dbReference type="InterPro" id="IPR043136">
    <property type="entry name" value="B30.2/SPRY_sf"/>
</dbReference>
<dbReference type="SUPFAM" id="SSF49899">
    <property type="entry name" value="Concanavalin A-like lectins/glucanases"/>
    <property type="match status" value="1"/>
</dbReference>
<name>A0A3R7P8U9_9TRYP</name>
<evidence type="ECO:0000313" key="3">
    <source>
        <dbReference type="EMBL" id="RNF14627.1"/>
    </source>
</evidence>
<protein>
    <recommendedName>
        <fullName evidence="2">B30.2/SPRY domain-containing protein</fullName>
    </recommendedName>
</protein>
<dbReference type="InterPro" id="IPR001870">
    <property type="entry name" value="B30.2/SPRY"/>
</dbReference>
<dbReference type="Pfam" id="PF00622">
    <property type="entry name" value="SPRY"/>
    <property type="match status" value="1"/>
</dbReference>
<sequence>MFYSGWKFPTPQRIVAGDGQQDANHFIQETCSPGICLIHFLSSSTRLGTSASAANNPARREGNGRIHLKSDVPIHPYSGVFYFEVEVRSIAAEGRNGRGAAPSATEPELVIGICRESLPQHALPGEEAWSVGLFTAQRMAYINGKSEGEAVRFPVGARQRNSGADDHRARGMKVGDTVGCIVNLMDGTVRFTFNGELLDVVATLSRRMPRHGYYPAVGMFRLLLAVSLRVVFPPLGGAAPIPRPAMSDRAPPPPPPPPLSAAAANTNTNPAAVTGQGSAAAAFLLRQETRTTAAGYFSFNLDKYCEGIAEELVRRHQQKTATDIQNEGEEGASCSCRDASIMAAIRKHLAARGMTKSLSAFEKERKELHCATTATSPSPLQERETVQSTEEAHAVRAEENPRKVSKNSNMRGSNVSSRTQASSKVVDEEGQTIAYSLHIQQLREDIGRGDMIASTQRILANGVISPATRNKIAAVVEDVNVLSNEFWGVIFFAQRRDILFLLRVAHLLEATLDAMEEGLAALHSRLTGREDPNGGATGDDAGAAAAKTPLTTAELMKLALLILLEPFEAVSAAARHHQRASAAGVRTGDAAAFGMLDETFAKGESRWACDDLAAHLFFTADKALWSGPEAPVTLLVRRGVPSMPPPKPKHQRRIVQKLSMLLSHQRAVCAWAEESCHAGASQAWVEKWLLLVQDAKVQYRARCWCLLLHAIEDFNGAVEYRLLLWMRRHEEEMREAEKGGGLGQRGATARQREGARGRLFPSLRSAWRHVHAAAALEPLLNIVTKAFSDRLHRAATSAHLATMAAQNSVSSSFDKGPKRSLSFPCDLMESEEDAGRYEDGPQPGELTSELGCTPVSNRGNRSASALRRVSCYNDDVRLSFMYMKSVYKDVFA</sequence>
<dbReference type="GeneID" id="40319415"/>
<dbReference type="RefSeq" id="XP_029227219.1">
    <property type="nucleotide sequence ID" value="XM_029372694.1"/>
</dbReference>
<organism evidence="3 4">
    <name type="scientific">Trypanosoma conorhini</name>
    <dbReference type="NCBI Taxonomy" id="83891"/>
    <lineage>
        <taxon>Eukaryota</taxon>
        <taxon>Discoba</taxon>
        <taxon>Euglenozoa</taxon>
        <taxon>Kinetoplastea</taxon>
        <taxon>Metakinetoplastina</taxon>
        <taxon>Trypanosomatida</taxon>
        <taxon>Trypanosomatidae</taxon>
        <taxon>Trypanosoma</taxon>
    </lineage>
</organism>
<dbReference type="EMBL" id="MKKU01000356">
    <property type="protein sequence ID" value="RNF14627.1"/>
    <property type="molecule type" value="Genomic_DNA"/>
</dbReference>
<keyword evidence="4" id="KW-1185">Reference proteome</keyword>
<evidence type="ECO:0000259" key="2">
    <source>
        <dbReference type="PROSITE" id="PS50188"/>
    </source>
</evidence>
<reference evidence="3 4" key="1">
    <citation type="journal article" date="2018" name="BMC Genomics">
        <title>Genomic comparison of Trypanosoma conorhini and Trypanosoma rangeli to Trypanosoma cruzi strains of high and low virulence.</title>
        <authorList>
            <person name="Bradwell K.R."/>
            <person name="Koparde V.N."/>
            <person name="Matveyev A.V."/>
            <person name="Serrano M.G."/>
            <person name="Alves J.M."/>
            <person name="Parikh H."/>
            <person name="Huang B."/>
            <person name="Lee V."/>
            <person name="Espinosa-Alvarez O."/>
            <person name="Ortiz P.A."/>
            <person name="Costa-Martins A.G."/>
            <person name="Teixeira M.M."/>
            <person name="Buck G.A."/>
        </authorList>
    </citation>
    <scope>NUCLEOTIDE SEQUENCE [LARGE SCALE GENOMIC DNA]</scope>
    <source>
        <strain evidence="3 4">025E</strain>
    </source>
</reference>
<dbReference type="InterPro" id="IPR003877">
    <property type="entry name" value="SPRY_dom"/>
</dbReference>
<feature type="region of interest" description="Disordered" evidence="1">
    <location>
        <begin position="832"/>
        <end position="860"/>
    </location>
</feature>
<dbReference type="PROSITE" id="PS50188">
    <property type="entry name" value="B302_SPRY"/>
    <property type="match status" value="1"/>
</dbReference>
<feature type="region of interest" description="Disordered" evidence="1">
    <location>
        <begin position="372"/>
        <end position="423"/>
    </location>
</feature>
<evidence type="ECO:0000313" key="4">
    <source>
        <dbReference type="Proteomes" id="UP000284403"/>
    </source>
</evidence>
<gene>
    <name evidence="3" type="ORF">Tco025E_05804</name>
</gene>
<feature type="domain" description="B30.2/SPRY" evidence="2">
    <location>
        <begin position="9"/>
        <end position="235"/>
    </location>
</feature>
<dbReference type="CDD" id="cd12885">
    <property type="entry name" value="SPRY_RanBP_like"/>
    <property type="match status" value="1"/>
</dbReference>
<feature type="region of interest" description="Disordered" evidence="1">
    <location>
        <begin position="243"/>
        <end position="271"/>
    </location>
</feature>
<dbReference type="AlphaFoldDB" id="A0A3R7P8U9"/>
<dbReference type="InterPro" id="IPR044736">
    <property type="entry name" value="Gid1/RanBPM/SPLA_SPRY"/>
</dbReference>
<dbReference type="SMART" id="SM00449">
    <property type="entry name" value="SPRY"/>
    <property type="match status" value="1"/>
</dbReference>
<dbReference type="OrthoDB" id="25503at2759"/>